<dbReference type="SMART" id="SM00593">
    <property type="entry name" value="RUN"/>
    <property type="match status" value="1"/>
</dbReference>
<evidence type="ECO:0000256" key="3">
    <source>
        <dbReference type="SAM" id="MobiDB-lite"/>
    </source>
</evidence>
<evidence type="ECO:0000256" key="1">
    <source>
        <dbReference type="ARBA" id="ARBA00022468"/>
    </source>
</evidence>
<organism evidence="6 7">
    <name type="scientific">Parascaris univalens</name>
    <name type="common">Nematode worm</name>
    <dbReference type="NCBI Taxonomy" id="6257"/>
    <lineage>
        <taxon>Eukaryota</taxon>
        <taxon>Metazoa</taxon>
        <taxon>Ecdysozoa</taxon>
        <taxon>Nematoda</taxon>
        <taxon>Chromadorea</taxon>
        <taxon>Rhabditida</taxon>
        <taxon>Spirurina</taxon>
        <taxon>Ascaridomorpha</taxon>
        <taxon>Ascaridoidea</taxon>
        <taxon>Ascarididae</taxon>
        <taxon>Parascaris</taxon>
    </lineage>
</organism>
<dbReference type="InterPro" id="IPR037745">
    <property type="entry name" value="SGSM1/2"/>
</dbReference>
<evidence type="ECO:0000313" key="6">
    <source>
        <dbReference type="Proteomes" id="UP000887569"/>
    </source>
</evidence>
<dbReference type="Gene3D" id="2.30.29.230">
    <property type="match status" value="1"/>
</dbReference>
<keyword evidence="1" id="KW-0343">GTPase activation</keyword>
<dbReference type="Pfam" id="PF02759">
    <property type="entry name" value="RUN"/>
    <property type="match status" value="1"/>
</dbReference>
<dbReference type="InterPro" id="IPR004012">
    <property type="entry name" value="Run_dom"/>
</dbReference>
<evidence type="ECO:0000313" key="7">
    <source>
        <dbReference type="WBParaSite" id="PgR048_g076_t01"/>
    </source>
</evidence>
<comment type="similarity">
    <text evidence="2">Belongs to the RUTBC family.</text>
</comment>
<dbReference type="CDD" id="cd15784">
    <property type="entry name" value="PH_RUTBC"/>
    <property type="match status" value="1"/>
</dbReference>
<feature type="domain" description="Rab-GAP TBC" evidence="4">
    <location>
        <begin position="463"/>
        <end position="723"/>
    </location>
</feature>
<dbReference type="GO" id="GO:0031410">
    <property type="term" value="C:cytoplasmic vesicle"/>
    <property type="evidence" value="ECO:0007669"/>
    <property type="project" value="UniProtKB-ARBA"/>
</dbReference>
<dbReference type="InterPro" id="IPR037213">
    <property type="entry name" value="Run_dom_sf"/>
</dbReference>
<dbReference type="InterPro" id="IPR021935">
    <property type="entry name" value="SGSM1/2_RBD"/>
</dbReference>
<dbReference type="Gene3D" id="1.10.8.270">
    <property type="entry name" value="putative rabgap domain of human tbc1 domain family member 14 like domains"/>
    <property type="match status" value="1"/>
</dbReference>
<dbReference type="GO" id="GO:0005096">
    <property type="term" value="F:GTPase activator activity"/>
    <property type="evidence" value="ECO:0007669"/>
    <property type="project" value="UniProtKB-KW"/>
</dbReference>
<dbReference type="InterPro" id="IPR000195">
    <property type="entry name" value="Rab-GAP-TBC_dom"/>
</dbReference>
<keyword evidence="6" id="KW-1185">Reference proteome</keyword>
<reference evidence="7" key="1">
    <citation type="submission" date="2022-11" db="UniProtKB">
        <authorList>
            <consortium name="WormBaseParasite"/>
        </authorList>
    </citation>
    <scope>IDENTIFICATION</scope>
</reference>
<dbReference type="SMART" id="SM00164">
    <property type="entry name" value="TBC"/>
    <property type="match status" value="1"/>
</dbReference>
<feature type="domain" description="RUN" evidence="5">
    <location>
        <begin position="1"/>
        <end position="70"/>
    </location>
</feature>
<dbReference type="AlphaFoldDB" id="A0A915BNM3"/>
<dbReference type="WBParaSite" id="PgR048_g076_t01">
    <property type="protein sequence ID" value="PgR048_g076_t01"/>
    <property type="gene ID" value="PgR048_g076"/>
</dbReference>
<sequence length="795" mass="91253">TFSPNFLWFRIALVEKKLPAILDFVHSSPQCRRYYEKDALMLDPVKGGVVAALLVGPSAVDYTSMHQADEWDDPSAEELVQRHRIHSATSTSPKSPKRPPLSVMKRGSSIVNSIDNHSSAICTFGRDYVYSLHQNVKSSLLYGKNNVTVALPPDGPPLKGYLSLHQNSPGNVTVKWTPNQLMHSSSQPASATYETPQWDSNWLWRHVINVNVSDIIYIHIHQQSDDSPATIVFVGGDGVQHAPMQFPLGQHVLAFLSCLESGLLPYSRLDPPLWISEQKGKILPKLRRRTSMSTSDSLTTSSVDDHDMHDYVFRIAPISIPPIEVIEKNNNVDDIVLDQIASPPASPGFEHSANNRAMARCSSERRTESDSTTDRLVRQNLSSACTSMRAQILARAFYGWLAYCRHLRTVRTHLSRLVESDPIEENIVGPVDETFWQRCRSEKSKPLEREFFLRVYRYGIEGSDPLALRRQAWPYLLGLLKWSENIEDRYGQLTDKYSAAVEEWKKLEKIVRVRDHEAFTAARLRHSSYNGDLNLPMRELSINNEVFEENEENTIENEPPNENNEEEALINDFGANLHRIEKDVDRCDRTSAFFSNDENLSKLKNVMCTHVWRNLTDGYVQGMCDLAAPLLVILEDEPLVLECFDRLMVRMRTNFPLGSGMDDNLANMRSLIQVMDPEMFDLMMTNGDFTHLYFCYRWFLLDFKRELTYAQVFRVWEVIWASSRLITPHFQLFFALALLTTYRHIIIDNRMDFTDVIKFFNEMAERHNVDELLDSARCLLERLQALILELKNASK</sequence>
<dbReference type="SUPFAM" id="SSF47923">
    <property type="entry name" value="Ypt/Rab-GAP domain of gyp1p"/>
    <property type="match status" value="2"/>
</dbReference>
<evidence type="ECO:0000259" key="4">
    <source>
        <dbReference type="PROSITE" id="PS50086"/>
    </source>
</evidence>
<dbReference type="Pfam" id="PF12068">
    <property type="entry name" value="PH_RBD"/>
    <property type="match status" value="1"/>
</dbReference>
<dbReference type="PANTHER" id="PTHR22957">
    <property type="entry name" value="TBC1 DOMAIN FAMILY MEMBER GTPASE-ACTIVATING PROTEIN"/>
    <property type="match status" value="1"/>
</dbReference>
<dbReference type="InterPro" id="IPR035969">
    <property type="entry name" value="Rab-GAP_TBC_sf"/>
</dbReference>
<dbReference type="Gene3D" id="1.10.472.80">
    <property type="entry name" value="Ypt/Rab-GAP domain of gyp1p, domain 3"/>
    <property type="match status" value="1"/>
</dbReference>
<feature type="region of interest" description="Disordered" evidence="3">
    <location>
        <begin position="344"/>
        <end position="375"/>
    </location>
</feature>
<dbReference type="PROSITE" id="PS50086">
    <property type="entry name" value="TBC_RABGAP"/>
    <property type="match status" value="1"/>
</dbReference>
<feature type="compositionally biased region" description="Basic and acidic residues" evidence="3">
    <location>
        <begin position="362"/>
        <end position="375"/>
    </location>
</feature>
<dbReference type="Pfam" id="PF00566">
    <property type="entry name" value="RabGAP-TBC"/>
    <property type="match status" value="1"/>
</dbReference>
<evidence type="ECO:0000256" key="2">
    <source>
        <dbReference type="ARBA" id="ARBA00034124"/>
    </source>
</evidence>
<protein>
    <submittedName>
        <fullName evidence="7">Small G protein signaling modulator 1</fullName>
    </submittedName>
</protein>
<proteinExistence type="inferred from homology"/>
<name>A0A915BNM3_PARUN</name>
<accession>A0A915BNM3</accession>
<feature type="region of interest" description="Disordered" evidence="3">
    <location>
        <begin position="71"/>
        <end position="104"/>
    </location>
</feature>
<dbReference type="SUPFAM" id="SSF140741">
    <property type="entry name" value="RUN domain-like"/>
    <property type="match status" value="1"/>
</dbReference>
<dbReference type="Proteomes" id="UP000887569">
    <property type="component" value="Unplaced"/>
</dbReference>
<evidence type="ECO:0000259" key="5">
    <source>
        <dbReference type="PROSITE" id="PS50826"/>
    </source>
</evidence>
<dbReference type="Gene3D" id="1.20.58.900">
    <property type="match status" value="1"/>
</dbReference>
<dbReference type="PANTHER" id="PTHR22957:SF502">
    <property type="entry name" value="SMALL G PROTEIN SIGNALING MODULATOR 2-RELATED"/>
    <property type="match status" value="1"/>
</dbReference>
<dbReference type="PROSITE" id="PS50826">
    <property type="entry name" value="RUN"/>
    <property type="match status" value="1"/>
</dbReference>